<dbReference type="STRING" id="1033802.SSPSH_001988"/>
<evidence type="ECO:0000256" key="3">
    <source>
        <dbReference type="PIRSR" id="PIRSR039026-2"/>
    </source>
</evidence>
<reference evidence="4 5" key="2">
    <citation type="journal article" date="2013" name="PLoS ONE">
        <title>INDIGO - INtegrated Data Warehouse of MIcrobial GenOmes with Examples from the Red Sea Extremophiles.</title>
        <authorList>
            <person name="Alam I."/>
            <person name="Antunes A."/>
            <person name="Kamau A.A."/>
            <person name="Ba Alawi W."/>
            <person name="Kalkatawi M."/>
            <person name="Stingl U."/>
            <person name="Bajic V.B."/>
        </authorList>
    </citation>
    <scope>NUCLEOTIDE SEQUENCE [LARGE SCALE GENOMIC DNA]</scope>
    <source>
        <strain evidence="4 5">E1L3A</strain>
    </source>
</reference>
<proteinExistence type="predicted"/>
<evidence type="ECO:0000256" key="1">
    <source>
        <dbReference type="ARBA" id="ARBA00022729"/>
    </source>
</evidence>
<feature type="binding site" evidence="3">
    <location>
        <position position="217"/>
    </location>
    <ligand>
        <name>Na(+)</name>
        <dbReference type="ChEBI" id="CHEBI:29101"/>
    </ligand>
</feature>
<accession>U2FT26</accession>
<evidence type="ECO:0000313" key="4">
    <source>
        <dbReference type="EMBL" id="ERJ19149.1"/>
    </source>
</evidence>
<dbReference type="InterPro" id="IPR018389">
    <property type="entry name" value="DctP_fam"/>
</dbReference>
<dbReference type="GO" id="GO:0055085">
    <property type="term" value="P:transmembrane transport"/>
    <property type="evidence" value="ECO:0007669"/>
    <property type="project" value="InterPro"/>
</dbReference>
<dbReference type="Proteomes" id="UP000006242">
    <property type="component" value="Unassembled WGS sequence"/>
</dbReference>
<comment type="caution">
    <text evidence="4">The sequence shown here is derived from an EMBL/GenBank/DDBJ whole genome shotgun (WGS) entry which is preliminary data.</text>
</comment>
<feature type="binding site" evidence="2">
    <location>
        <position position="158"/>
    </location>
    <ligand>
        <name>substrate</name>
    </ligand>
</feature>
<feature type="binding site" evidence="3">
    <location>
        <position position="216"/>
    </location>
    <ligand>
        <name>substrate</name>
    </ligand>
</feature>
<dbReference type="RefSeq" id="WP_006912724.1">
    <property type="nucleotide sequence ID" value="NZ_AFNV02000012.1"/>
</dbReference>
<dbReference type="GO" id="GO:0046872">
    <property type="term" value="F:metal ion binding"/>
    <property type="evidence" value="ECO:0007669"/>
    <property type="project" value="UniProtKB-KW"/>
</dbReference>
<keyword evidence="5" id="KW-1185">Reference proteome</keyword>
<dbReference type="PROSITE" id="PS51318">
    <property type="entry name" value="TAT"/>
    <property type="match status" value="1"/>
</dbReference>
<dbReference type="eggNOG" id="COG4663">
    <property type="taxonomic scope" value="Bacteria"/>
</dbReference>
<dbReference type="PANTHER" id="PTHR33376">
    <property type="match status" value="1"/>
</dbReference>
<organism evidence="4 5">
    <name type="scientific">Salinisphaera shabanensis E1L3A</name>
    <dbReference type="NCBI Taxonomy" id="1033802"/>
    <lineage>
        <taxon>Bacteria</taxon>
        <taxon>Pseudomonadati</taxon>
        <taxon>Pseudomonadota</taxon>
        <taxon>Gammaproteobacteria</taxon>
        <taxon>Salinisphaerales</taxon>
        <taxon>Salinisphaeraceae</taxon>
        <taxon>Salinisphaera</taxon>
    </lineage>
</organism>
<sequence length="363" mass="39912">MSIKRRQFLTGAAGAVAAASTVFSPMTIARNKKYRLGMVTSWPSSIDTLFGTAEYIGRAIEYATDGDVEVEVFAAGEQVGGLEVYDSVSSGAFAMGHTASYYYIGQDPTHAFFTSMPFGLTGQQQNAWIEEGGGGDLWNELNARSNLVAFLAGNTGGQTGGWFNKEINSPDDLKGLKMRFPGVGGQVMARAGVNIQNLPGGQVYFALERGVIDAADWVSPYDDEILQLHKAAKYYYMPSWAEPGATLGLYVNNDIFKDLPKDIRETIPVAAEAANERMFAQYMARNGPALKRLIAGGAQVRTFPSEVLDVLKGYTDEIQQEHADKNKLYAKVYDQWQGFRDEVRAWTDVSEYNFLRYINGDLA</sequence>
<dbReference type="PIRSF" id="PIRSF039026">
    <property type="entry name" value="SiaP"/>
    <property type="match status" value="1"/>
</dbReference>
<keyword evidence="3" id="KW-0479">Metal-binding</keyword>
<dbReference type="GO" id="GO:0031317">
    <property type="term" value="C:tripartite ATP-independent periplasmic transporter complex"/>
    <property type="evidence" value="ECO:0007669"/>
    <property type="project" value="InterPro"/>
</dbReference>
<dbReference type="NCBIfam" id="NF037995">
    <property type="entry name" value="TRAP_S1"/>
    <property type="match status" value="1"/>
</dbReference>
<dbReference type="Gene3D" id="3.40.190.170">
    <property type="entry name" value="Bacterial extracellular solute-binding protein, family 7"/>
    <property type="match status" value="1"/>
</dbReference>
<reference evidence="4 5" key="1">
    <citation type="journal article" date="2011" name="J. Bacteriol.">
        <title>Genome sequence of Salinisphaera shabanensis, a gammaproteobacterium from the harsh, variable environment of the brine-seawater interface of the Shaban Deep in the Red Sea.</title>
        <authorList>
            <person name="Antunes A."/>
            <person name="Alam I."/>
            <person name="Bajic V.B."/>
            <person name="Stingl U."/>
        </authorList>
    </citation>
    <scope>NUCLEOTIDE SEQUENCE [LARGE SCALE GENOMIC DNA]</scope>
    <source>
        <strain evidence="4 5">E1L3A</strain>
    </source>
</reference>
<feature type="binding site" evidence="3">
    <location>
        <position position="242"/>
    </location>
    <ligand>
        <name>substrate</name>
    </ligand>
</feature>
<dbReference type="SUPFAM" id="SSF53850">
    <property type="entry name" value="Periplasmic binding protein-like II"/>
    <property type="match status" value="1"/>
</dbReference>
<keyword evidence="1" id="KW-0732">Signal</keyword>
<evidence type="ECO:0000256" key="2">
    <source>
        <dbReference type="PIRSR" id="PIRSR039026-1"/>
    </source>
</evidence>
<dbReference type="EMBL" id="AFNV02000012">
    <property type="protein sequence ID" value="ERJ19149.1"/>
    <property type="molecule type" value="Genomic_DNA"/>
</dbReference>
<dbReference type="InterPro" id="IPR006311">
    <property type="entry name" value="TAT_signal"/>
</dbReference>
<protein>
    <submittedName>
        <fullName evidence="4">Transporter periplasmic component protein</fullName>
    </submittedName>
</protein>
<dbReference type="InterPro" id="IPR038404">
    <property type="entry name" value="TRAP_DctP_sf"/>
</dbReference>
<dbReference type="Pfam" id="PF03480">
    <property type="entry name" value="DctP"/>
    <property type="match status" value="1"/>
</dbReference>
<dbReference type="PANTHER" id="PTHR33376:SF5">
    <property type="entry name" value="EXTRACYTOPLASMIC SOLUTE RECEPTOR PROTEIN"/>
    <property type="match status" value="1"/>
</dbReference>
<dbReference type="AlphaFoldDB" id="U2FT26"/>
<gene>
    <name evidence="4" type="ORF">SSPSH_001988</name>
</gene>
<evidence type="ECO:0000313" key="5">
    <source>
        <dbReference type="Proteomes" id="UP000006242"/>
    </source>
</evidence>
<dbReference type="Gene3D" id="3.40.190.10">
    <property type="entry name" value="Periplasmic binding protein-like II"/>
    <property type="match status" value="1"/>
</dbReference>
<name>U2FT26_9GAMM</name>
<dbReference type="InterPro" id="IPR026289">
    <property type="entry name" value="SBP_TakP-like"/>
</dbReference>
<feature type="binding site" evidence="2">
    <location>
        <position position="179"/>
    </location>
    <ligand>
        <name>substrate</name>
    </ligand>
</feature>